<evidence type="ECO:0000313" key="7">
    <source>
        <dbReference type="EMBL" id="CAL4776912.1"/>
    </source>
</evidence>
<dbReference type="InterPro" id="IPR011992">
    <property type="entry name" value="EF-hand-dom_pair"/>
</dbReference>
<feature type="domain" description="EF-hand" evidence="4">
    <location>
        <begin position="58"/>
        <end position="93"/>
    </location>
</feature>
<dbReference type="SUPFAM" id="SSF47473">
    <property type="entry name" value="EF-hand"/>
    <property type="match status" value="1"/>
</dbReference>
<sequence>MAPKRRKSGPVLPADVSFVRDKKKSGGDSDSGQKSQGLSGGDSCVIQSMKPGPILGAYTISDIKHKFMMLDTNGDGILSRDEMSVLLRKGREDLSDAELEVLWDDMNHDGDEGIDFDEFVDYLFGVYSKDGAKIDWEGTSNVFHTIADAAGRPHITYHEFLALCRQLDILDDTGFGITEDEDWKTPGRLLEDSWKTPGRLLEETLSPTLSPTQSISDEDCRMRECRVTLDLALAGSAFVGQRVPCPLEPIYTSLRFSSAFSANSEALLHTMLTQSNIIAGAELSGVWLSRLQQIGRRGEWQQALQCLQEVPADVALEVVYSMAITACGRSLQWQWCLKLLWDLSGQQNMVRAVRATQHSTLSTASSTQSSTPTTPLLRPVRPVPNIVVVGSALGETWQACWKLLDQLQQVHLQADLLLLNAMTETSEWRIEEDVIACSAAIKACDAVGEWRQALSVLTNFRNKKLQADVIAYNASISACAKAVQWQQAQQVLLALQFFRICINTATLSTLLNAHPSREWQKANEFLAQSEADLSIHLSIHLSILSTASTLFDRAGELCPVSGIADLALASFSCAFERQSFRYAVEKVVRMAAHSMRLPGTPRTLRSELCVPC</sequence>
<dbReference type="EMBL" id="CAMXCT030001387">
    <property type="protein sequence ID" value="CAL4776912.1"/>
    <property type="molecule type" value="Genomic_DNA"/>
</dbReference>
<feature type="compositionally biased region" description="Basic and acidic residues" evidence="3">
    <location>
        <begin position="18"/>
        <end position="27"/>
    </location>
</feature>
<comment type="caution">
    <text evidence="5">The sequence shown here is derived from an EMBL/GenBank/DDBJ whole genome shotgun (WGS) entry which is preliminary data.</text>
</comment>
<name>A0A9P1FWT0_9DINO</name>
<keyword evidence="2" id="KW-0106">Calcium</keyword>
<dbReference type="InterPro" id="IPR018247">
    <property type="entry name" value="EF_Hand_1_Ca_BS"/>
</dbReference>
<dbReference type="GO" id="GO:0005509">
    <property type="term" value="F:calcium ion binding"/>
    <property type="evidence" value="ECO:0007669"/>
    <property type="project" value="InterPro"/>
</dbReference>
<keyword evidence="8" id="KW-1185">Reference proteome</keyword>
<dbReference type="PANTHER" id="PTHR47447:SF17">
    <property type="entry name" value="OS12G0638900 PROTEIN"/>
    <property type="match status" value="1"/>
</dbReference>
<evidence type="ECO:0000313" key="6">
    <source>
        <dbReference type="EMBL" id="CAL1142975.1"/>
    </source>
</evidence>
<organism evidence="5">
    <name type="scientific">Cladocopium goreaui</name>
    <dbReference type="NCBI Taxonomy" id="2562237"/>
    <lineage>
        <taxon>Eukaryota</taxon>
        <taxon>Sar</taxon>
        <taxon>Alveolata</taxon>
        <taxon>Dinophyceae</taxon>
        <taxon>Suessiales</taxon>
        <taxon>Symbiodiniaceae</taxon>
        <taxon>Cladocopium</taxon>
    </lineage>
</organism>
<dbReference type="AlphaFoldDB" id="A0A9P1FWT0"/>
<dbReference type="InterPro" id="IPR011990">
    <property type="entry name" value="TPR-like_helical_dom_sf"/>
</dbReference>
<evidence type="ECO:0000313" key="8">
    <source>
        <dbReference type="Proteomes" id="UP001152797"/>
    </source>
</evidence>
<feature type="domain" description="EF-hand" evidence="4">
    <location>
        <begin position="94"/>
        <end position="129"/>
    </location>
</feature>
<accession>A0A9P1FWT0</accession>
<evidence type="ECO:0000256" key="2">
    <source>
        <dbReference type="ARBA" id="ARBA00022837"/>
    </source>
</evidence>
<dbReference type="PROSITE" id="PS00018">
    <property type="entry name" value="EF_HAND_1"/>
    <property type="match status" value="1"/>
</dbReference>
<protein>
    <submittedName>
        <fullName evidence="7">Troponin C, skeletal muscle</fullName>
    </submittedName>
</protein>
<dbReference type="SMART" id="SM00054">
    <property type="entry name" value="EFh"/>
    <property type="match status" value="2"/>
</dbReference>
<dbReference type="Pfam" id="PF13499">
    <property type="entry name" value="EF-hand_7"/>
    <property type="match status" value="1"/>
</dbReference>
<dbReference type="Gene3D" id="1.10.238.10">
    <property type="entry name" value="EF-hand"/>
    <property type="match status" value="1"/>
</dbReference>
<evidence type="ECO:0000313" key="5">
    <source>
        <dbReference type="EMBL" id="CAI3989600.1"/>
    </source>
</evidence>
<dbReference type="OrthoDB" id="437175at2759"/>
<evidence type="ECO:0000259" key="4">
    <source>
        <dbReference type="PROSITE" id="PS50222"/>
    </source>
</evidence>
<feature type="compositionally biased region" description="Low complexity" evidence="3">
    <location>
        <begin position="28"/>
        <end position="43"/>
    </location>
</feature>
<dbReference type="CDD" id="cd00051">
    <property type="entry name" value="EFh"/>
    <property type="match status" value="1"/>
</dbReference>
<dbReference type="PROSITE" id="PS50222">
    <property type="entry name" value="EF_HAND_2"/>
    <property type="match status" value="2"/>
</dbReference>
<evidence type="ECO:0000256" key="1">
    <source>
        <dbReference type="ARBA" id="ARBA00022737"/>
    </source>
</evidence>
<dbReference type="Gene3D" id="1.25.40.10">
    <property type="entry name" value="Tetratricopeptide repeat domain"/>
    <property type="match status" value="1"/>
</dbReference>
<proteinExistence type="predicted"/>
<dbReference type="PANTHER" id="PTHR47447">
    <property type="entry name" value="OS03G0856100 PROTEIN"/>
    <property type="match status" value="1"/>
</dbReference>
<reference evidence="6" key="2">
    <citation type="submission" date="2024-04" db="EMBL/GenBank/DDBJ databases">
        <authorList>
            <person name="Chen Y."/>
            <person name="Shah S."/>
            <person name="Dougan E. K."/>
            <person name="Thang M."/>
            <person name="Chan C."/>
        </authorList>
    </citation>
    <scope>NUCLEOTIDE SEQUENCE [LARGE SCALE GENOMIC DNA]</scope>
</reference>
<dbReference type="EMBL" id="CAMXCT010001387">
    <property type="protein sequence ID" value="CAI3989600.1"/>
    <property type="molecule type" value="Genomic_DNA"/>
</dbReference>
<dbReference type="Proteomes" id="UP001152797">
    <property type="component" value="Unassembled WGS sequence"/>
</dbReference>
<keyword evidence="1" id="KW-0677">Repeat</keyword>
<evidence type="ECO:0000256" key="3">
    <source>
        <dbReference type="SAM" id="MobiDB-lite"/>
    </source>
</evidence>
<dbReference type="InterPro" id="IPR002048">
    <property type="entry name" value="EF_hand_dom"/>
</dbReference>
<gene>
    <name evidence="5" type="ORF">C1SCF055_LOCUS16664</name>
</gene>
<dbReference type="EMBL" id="CAMXCT020001387">
    <property type="protein sequence ID" value="CAL1142975.1"/>
    <property type="molecule type" value="Genomic_DNA"/>
</dbReference>
<reference evidence="5" key="1">
    <citation type="submission" date="2022-10" db="EMBL/GenBank/DDBJ databases">
        <authorList>
            <person name="Chen Y."/>
            <person name="Dougan E. K."/>
            <person name="Chan C."/>
            <person name="Rhodes N."/>
            <person name="Thang M."/>
        </authorList>
    </citation>
    <scope>NUCLEOTIDE SEQUENCE</scope>
</reference>
<feature type="region of interest" description="Disordered" evidence="3">
    <location>
        <begin position="1"/>
        <end position="43"/>
    </location>
</feature>